<reference evidence="2" key="1">
    <citation type="submission" date="2023-02" db="EMBL/GenBank/DDBJ databases">
        <title>Genome of toxic invasive species Heracleum sosnowskyi carries increased number of genes despite the absence of recent whole-genome duplications.</title>
        <authorList>
            <person name="Schelkunov M."/>
            <person name="Shtratnikova V."/>
            <person name="Makarenko M."/>
            <person name="Klepikova A."/>
            <person name="Omelchenko D."/>
            <person name="Novikova G."/>
            <person name="Obukhova E."/>
            <person name="Bogdanov V."/>
            <person name="Penin A."/>
            <person name="Logacheva M."/>
        </authorList>
    </citation>
    <scope>NUCLEOTIDE SEQUENCE</scope>
    <source>
        <strain evidence="2">Hsosn_3</strain>
        <tissue evidence="2">Leaf</tissue>
    </source>
</reference>
<dbReference type="InterPro" id="IPR002885">
    <property type="entry name" value="PPR_rpt"/>
</dbReference>
<evidence type="ECO:0000313" key="2">
    <source>
        <dbReference type="EMBL" id="KAK1398631.1"/>
    </source>
</evidence>
<gene>
    <name evidence="2" type="ORF">POM88_008494</name>
</gene>
<keyword evidence="3" id="KW-1185">Reference proteome</keyword>
<dbReference type="InterPro" id="IPR046960">
    <property type="entry name" value="PPR_At4g14850-like_plant"/>
</dbReference>
<dbReference type="NCBIfam" id="TIGR00756">
    <property type="entry name" value="PPR"/>
    <property type="match status" value="1"/>
</dbReference>
<organism evidence="2 3">
    <name type="scientific">Heracleum sosnowskyi</name>
    <dbReference type="NCBI Taxonomy" id="360622"/>
    <lineage>
        <taxon>Eukaryota</taxon>
        <taxon>Viridiplantae</taxon>
        <taxon>Streptophyta</taxon>
        <taxon>Embryophyta</taxon>
        <taxon>Tracheophyta</taxon>
        <taxon>Spermatophyta</taxon>
        <taxon>Magnoliopsida</taxon>
        <taxon>eudicotyledons</taxon>
        <taxon>Gunneridae</taxon>
        <taxon>Pentapetalae</taxon>
        <taxon>asterids</taxon>
        <taxon>campanulids</taxon>
        <taxon>Apiales</taxon>
        <taxon>Apiaceae</taxon>
        <taxon>Apioideae</taxon>
        <taxon>apioid superclade</taxon>
        <taxon>Tordylieae</taxon>
        <taxon>Tordyliinae</taxon>
        <taxon>Heracleum</taxon>
    </lineage>
</organism>
<dbReference type="EMBL" id="JAUIZM010000002">
    <property type="protein sequence ID" value="KAK1398631.1"/>
    <property type="molecule type" value="Genomic_DNA"/>
</dbReference>
<dbReference type="Proteomes" id="UP001237642">
    <property type="component" value="Unassembled WGS sequence"/>
</dbReference>
<evidence type="ECO:0000256" key="1">
    <source>
        <dbReference type="ARBA" id="ARBA00022737"/>
    </source>
</evidence>
<dbReference type="PANTHER" id="PTHR47926">
    <property type="entry name" value="PENTATRICOPEPTIDE REPEAT-CONTAINING PROTEIN"/>
    <property type="match status" value="1"/>
</dbReference>
<dbReference type="PANTHER" id="PTHR47926:SF510">
    <property type="entry name" value="PENTATRICOPEPTIDE REPEAT-CONTAINING PROTEIN"/>
    <property type="match status" value="1"/>
</dbReference>
<sequence>MGGFEESFGCLMKLVQFIRACLNEVIFSFALNRHADKALETFKLMQKGGFELDGVLFNGAPTGYNIANKGLELLGSTKRVYRIISRIEQYGCLVNFYSGAGRLEEVSRTCM</sequence>
<dbReference type="Gene3D" id="1.25.40.10">
    <property type="entry name" value="Tetratricopeptide repeat domain"/>
    <property type="match status" value="1"/>
</dbReference>
<comment type="caution">
    <text evidence="2">The sequence shown here is derived from an EMBL/GenBank/DDBJ whole genome shotgun (WGS) entry which is preliminary data.</text>
</comment>
<evidence type="ECO:0008006" key="4">
    <source>
        <dbReference type="Google" id="ProtNLM"/>
    </source>
</evidence>
<protein>
    <recommendedName>
        <fullName evidence="4">Pentatricopeptide repeat-containing protein</fullName>
    </recommendedName>
</protein>
<reference evidence="2" key="2">
    <citation type="submission" date="2023-05" db="EMBL/GenBank/DDBJ databases">
        <authorList>
            <person name="Schelkunov M.I."/>
        </authorList>
    </citation>
    <scope>NUCLEOTIDE SEQUENCE</scope>
    <source>
        <strain evidence="2">Hsosn_3</strain>
        <tissue evidence="2">Leaf</tissue>
    </source>
</reference>
<accession>A0AAD8J7H6</accession>
<dbReference type="GO" id="GO:0009451">
    <property type="term" value="P:RNA modification"/>
    <property type="evidence" value="ECO:0007669"/>
    <property type="project" value="InterPro"/>
</dbReference>
<evidence type="ECO:0000313" key="3">
    <source>
        <dbReference type="Proteomes" id="UP001237642"/>
    </source>
</evidence>
<dbReference type="AlphaFoldDB" id="A0AAD8J7H6"/>
<dbReference type="GO" id="GO:0003723">
    <property type="term" value="F:RNA binding"/>
    <property type="evidence" value="ECO:0007669"/>
    <property type="project" value="InterPro"/>
</dbReference>
<proteinExistence type="predicted"/>
<name>A0AAD8J7H6_9APIA</name>
<dbReference type="InterPro" id="IPR011990">
    <property type="entry name" value="TPR-like_helical_dom_sf"/>
</dbReference>
<keyword evidence="1" id="KW-0677">Repeat</keyword>